<evidence type="ECO:0000256" key="2">
    <source>
        <dbReference type="SAM" id="MobiDB-lite"/>
    </source>
</evidence>
<feature type="region of interest" description="Disordered" evidence="2">
    <location>
        <begin position="1"/>
        <end position="51"/>
    </location>
</feature>
<dbReference type="InterPro" id="IPR019953">
    <property type="entry name" value="OHR"/>
</dbReference>
<name>A0A1H9R2Z6_9ACTN</name>
<sequence>MSHHTLHTTAAYSVKGDPSSPDGDRVGVEEGGRELPVAAPPGPQAAHDGTEWSPEQLYAAAVASCLHQTLGVVGSETGADLSGSRVRAEVALSHEGALRYSFTTRAAVALPNVDPRARNGIVREAMRSCPVDAEVELVDP</sequence>
<dbReference type="InterPro" id="IPR036102">
    <property type="entry name" value="OsmC/Ohrsf"/>
</dbReference>
<keyword evidence="4" id="KW-1185">Reference proteome</keyword>
<feature type="compositionally biased region" description="Basic and acidic residues" evidence="2">
    <location>
        <begin position="22"/>
        <end position="33"/>
    </location>
</feature>
<dbReference type="Pfam" id="PF02566">
    <property type="entry name" value="OsmC"/>
    <property type="match status" value="1"/>
</dbReference>
<evidence type="ECO:0000256" key="1">
    <source>
        <dbReference type="ARBA" id="ARBA00007378"/>
    </source>
</evidence>
<dbReference type="Proteomes" id="UP000182841">
    <property type="component" value="Unassembled WGS sequence"/>
</dbReference>
<comment type="similarity">
    <text evidence="1">Belongs to the OsmC/Ohr family.</text>
</comment>
<dbReference type="PANTHER" id="PTHR33797:SF2">
    <property type="entry name" value="ORGANIC HYDROPEROXIDE RESISTANCE PROTEIN-LIKE"/>
    <property type="match status" value="1"/>
</dbReference>
<dbReference type="PANTHER" id="PTHR33797">
    <property type="entry name" value="ORGANIC HYDROPEROXIDE RESISTANCE PROTEIN-LIKE"/>
    <property type="match status" value="1"/>
</dbReference>
<evidence type="ECO:0000313" key="3">
    <source>
        <dbReference type="EMBL" id="SER66429.1"/>
    </source>
</evidence>
<dbReference type="Gene3D" id="3.30.300.20">
    <property type="match status" value="1"/>
</dbReference>
<protein>
    <submittedName>
        <fullName evidence="3">Organic hydroperoxide reductase OsmC/OhrA</fullName>
    </submittedName>
</protein>
<dbReference type="AlphaFoldDB" id="A0A1H9R2Z6"/>
<proteinExistence type="inferred from homology"/>
<reference evidence="4" key="1">
    <citation type="submission" date="2016-10" db="EMBL/GenBank/DDBJ databases">
        <authorList>
            <person name="Varghese N."/>
            <person name="Submissions S."/>
        </authorList>
    </citation>
    <scope>NUCLEOTIDE SEQUENCE [LARGE SCALE GENOMIC DNA]</scope>
    <source>
        <strain evidence="4">CGMCC 4.6825</strain>
    </source>
</reference>
<dbReference type="SUPFAM" id="SSF82784">
    <property type="entry name" value="OsmC-like"/>
    <property type="match status" value="1"/>
</dbReference>
<dbReference type="EMBL" id="FOGO01000003">
    <property type="protein sequence ID" value="SER66429.1"/>
    <property type="molecule type" value="Genomic_DNA"/>
</dbReference>
<accession>A0A1H9R2Z6</accession>
<dbReference type="InterPro" id="IPR003718">
    <property type="entry name" value="OsmC/Ohr_fam"/>
</dbReference>
<dbReference type="InterPro" id="IPR015946">
    <property type="entry name" value="KH_dom-like_a/b"/>
</dbReference>
<dbReference type="RefSeq" id="WP_074999511.1">
    <property type="nucleotide sequence ID" value="NZ_FOGO01000003.1"/>
</dbReference>
<dbReference type="GO" id="GO:0006979">
    <property type="term" value="P:response to oxidative stress"/>
    <property type="evidence" value="ECO:0007669"/>
    <property type="project" value="InterPro"/>
</dbReference>
<evidence type="ECO:0000313" key="4">
    <source>
        <dbReference type="Proteomes" id="UP000182841"/>
    </source>
</evidence>
<organism evidence="3 4">
    <name type="scientific">Streptomyces qinglanensis</name>
    <dbReference type="NCBI Taxonomy" id="943816"/>
    <lineage>
        <taxon>Bacteria</taxon>
        <taxon>Bacillati</taxon>
        <taxon>Actinomycetota</taxon>
        <taxon>Actinomycetes</taxon>
        <taxon>Kitasatosporales</taxon>
        <taxon>Streptomycetaceae</taxon>
        <taxon>Streptomyces</taxon>
    </lineage>
</organism>
<gene>
    <name evidence="3" type="ORF">SAMN05421870_103248</name>
</gene>